<dbReference type="GO" id="GO:0016787">
    <property type="term" value="F:hydrolase activity"/>
    <property type="evidence" value="ECO:0007669"/>
    <property type="project" value="InterPro"/>
</dbReference>
<dbReference type="GO" id="GO:0005524">
    <property type="term" value="F:ATP binding"/>
    <property type="evidence" value="ECO:0007669"/>
    <property type="project" value="InterPro"/>
</dbReference>
<sequence length="2458" mass="281072">MRVDNQVQQLYDVMIKDVTTNEAKWRDVCHMIGQLYRYEFDNILMVYAQRPQATLVADFDTWKKVDRFVKQGSKGIAIFPSRALKPYMRHVFDISDTGGRNRQLTWNLDENNLLDYMNYLASKGRIIQLEGTEQEYLKEQLKLFTQTDVRGIIKEEFDERMTEIMQLTGSVIKDFNEETQELTVEQMVYKSIMYAVGTRCGFDLSSEEQDFSQIVNFSDEEVVYRLGSLVCDVSCSVLREFSKNLKTIEQQKDISAERRIAYGRSDINVHGSGRTIVPESSITTGGREKSSESRQIRNDGTELSKGERGKQIQDTLPLRETSTEDARSGRGSEPVVRYTDGELPKEEQTSRSQFNHGDVEDKGTGEDAGRGNRSESDSNAFSLENASEVPQEEAQDNELNKELDEINSLGQSREAEYHQASFFDVSMEKTSASKFTYMQPKKELVVPHEYIVDVVKRGTGFEGGKKRVCDIYQNVMEASERTKLIKKEYGLGGAGWPIDGYGLHGYDSFKSNGLRFQWKDTEGEKEGYVSWSSIEIEIGVLILTGEYIQTRTSIDEISMDGDREDLNINEDAIEMSDAEQVLDDFSIPDELDEMQGMSDEELAEEDRLVTEAEYRAEIEAENTAYDDLLHGEVIDVDGSVINSKSEFLESLRQVEFMDGELRQAIEIYVTECSSIKPYQPFLKVIYESSLLPPDKISFVNRTINHSGKEYSQAYSNNAYGLIEYNQSQMGVMVNYKGSDGERHKSDVTFEQIYEVCVYLIKTGSFVGKEQEDRFNQLWSDTPYDKKNSIYQDFERRTATVNAPKQQKRNFHFNLWEVETGGAKTRYKWNIDAIRTLRVVEEEGRLATPKEQQVMAKFVGWGGLAQVFNKEDSAWSHEFIELRNLLSEDEYIAARATVNNAFYTTPAIASCMNQALINFGFRNGNVLEPSMGIGNFFGSLPTPLQGCNLYGVEVDSISGRIAKQLYQKANISINGFEKTTYPENFFDVAIGNVPFGDYKLYDPKYNKHNFRIHDYFIAKAIDQVRPGGIVAFITTKGTLDKSNPTVRKYLAERAELIGAIRLPNTAFHDNAGTDVTADILFLQKRERTMSVEPDWVHLGYTENGIAINSYFVEHPDMMLGAMEYDNRMFGEGSKYTACVNHDDNFNLYEALQRAVKKLTATIPELELLENMDDQQEDIIPANPEVRNFTYTFMDGKLYFRENSQMYRKEVSANVEERIKAMDNIRAVTRELIEIQTQGCSEEELSGKQKVLNERYDVFAKKYGYIAERENSRAFRNDADYPLLCSLEVIDEGGIVKKADMFYKQTIKPKVQIERVETAVEALNVSMNEYGSVNIPFMLSIYHPDVSKAMAELPEGSSLSEHARAELERGIMIEELKDIIYLNPMAYNENNLNVGWESADEYLSGNVRDKFRIAKAFAENDAELFGVNAKALEQVQPVNLDASEIDVRIGSTWIESEDYEQFIYELLNTPRRARAVRSQYYNSGIQLHLNKYTMEWFVENKSMDKHSVAATKTYGTGRMDAYSIFEQTLNLKTVTVKDRVEDGDGKYHYVVNKNETMLAREKQNQIKEAFKDWIFKDPERRAKYVEYYNETFNNSRLREYDGSHLQFPGMNPEIVLKPHQRNAVARILMGGNTLLAHCVGAGKSFEMMAACMEQKRLGLANKTVMVVPKSLIGQTAGEFLRLYPSANILVATEKDFEKSKRKQFISRIATGDYDCIIMSHSQFEKVPISAERKERMINEQIEEMSYAIEDAKRANSERWTVKQMESMKKKLEEQLRTLTDESRKDDLITFEELGIDSIMVDEAHGYKNLAIFSKMNNVSGISSSGAKKSTDMQLKCQYISEISDGRGVVFATGTPISNTMCEMYVMQSYLQKNALERMGIYHFDSWASNFGEVTTALELTVEGSGFRFKSRFNKFTNLPELMNIFREVADVQTADMLDLEVPKLRDEKYTIVESEPDWYVKQVMENFVVRAERIRNGGVDPSEDNFLKITHEARLLGTDARLLDSDAPNNPDGKLNNVVDNIAFEYRRAIREDKIGCQLVFSDIGTPKSSWSPEEQLEEFDIYNYVKTELVRRGIPANEIAFIHDAKSDPQRDALFKDMRTGKKKILIGSTDKCGTGVNVQTHLVAMHHIDCPWKPSSIEQREGRGIRQGNENTEIAVYRYVTKGTFDAYSWSLVENKQRFISQIMTSKSVSRTCEDIDEATLSYAEIKAVATGNPLIREKMELDNDVQRFKLLKASYDSQRYSLQDNFMLRFPKLIKAAEEKLACVREDIMTRDKQLIASPEFSITIGQSQFTERVDGGTVMLEAISKCKTGDVYPIGRFKGFDLLVEKNYMGVNYMVLRGKTEYKAELSTSPVGNMVKLENTFNGLSENEEFLIKKIDQYQRDMEQSKQEYEKPFSYETEFKEKLARQFALNAELDLENSKVEDVDLNGVETKGNEVPDSNVAERGNDYLTGQDNIRR</sequence>
<feature type="compositionally biased region" description="Basic and acidic residues" evidence="2">
    <location>
        <begin position="357"/>
        <end position="376"/>
    </location>
</feature>
<dbReference type="PROSITE" id="PS51194">
    <property type="entry name" value="HELICASE_CTER"/>
    <property type="match status" value="1"/>
</dbReference>
<dbReference type="InterPro" id="IPR006935">
    <property type="entry name" value="Helicase/UvrB_N"/>
</dbReference>
<dbReference type="SMART" id="SM00490">
    <property type="entry name" value="HELICc"/>
    <property type="match status" value="1"/>
</dbReference>
<dbReference type="Proteomes" id="UP000199701">
    <property type="component" value="Unassembled WGS sequence"/>
</dbReference>
<feature type="region of interest" description="Disordered" evidence="2">
    <location>
        <begin position="268"/>
        <end position="397"/>
    </location>
</feature>
<dbReference type="Gene3D" id="3.40.50.300">
    <property type="entry name" value="P-loop containing nucleotide triphosphate hydrolases"/>
    <property type="match status" value="2"/>
</dbReference>
<dbReference type="InterPro" id="IPR014001">
    <property type="entry name" value="Helicase_ATP-bd"/>
</dbReference>
<dbReference type="Pfam" id="PF04851">
    <property type="entry name" value="ResIII"/>
    <property type="match status" value="1"/>
</dbReference>
<dbReference type="InterPro" id="IPR052933">
    <property type="entry name" value="DNA_Protect_Modify"/>
</dbReference>
<dbReference type="PRINTS" id="PR00507">
    <property type="entry name" value="N12N6MTFRASE"/>
</dbReference>
<dbReference type="SMART" id="SM00487">
    <property type="entry name" value="DEXDc"/>
    <property type="match status" value="1"/>
</dbReference>
<dbReference type="InterPro" id="IPR011639">
    <property type="entry name" value="MethylTrfase_TaqI-like_dom"/>
</dbReference>
<protein>
    <submittedName>
        <fullName evidence="4">Adenine-specific DNA methylase, N12 class</fullName>
    </submittedName>
</protein>
<dbReference type="InterPro" id="IPR027417">
    <property type="entry name" value="P-loop_NTPase"/>
</dbReference>
<evidence type="ECO:0000256" key="2">
    <source>
        <dbReference type="SAM" id="MobiDB-lite"/>
    </source>
</evidence>
<dbReference type="SUPFAM" id="SSF52540">
    <property type="entry name" value="P-loop containing nucleoside triphosphate hydrolases"/>
    <property type="match status" value="2"/>
</dbReference>
<dbReference type="GO" id="GO:0003677">
    <property type="term" value="F:DNA binding"/>
    <property type="evidence" value="ECO:0007669"/>
    <property type="project" value="InterPro"/>
</dbReference>
<dbReference type="GO" id="GO:0006304">
    <property type="term" value="P:DNA modification"/>
    <property type="evidence" value="ECO:0007669"/>
    <property type="project" value="InterPro"/>
</dbReference>
<evidence type="ECO:0000259" key="3">
    <source>
        <dbReference type="PROSITE" id="PS51194"/>
    </source>
</evidence>
<evidence type="ECO:0000313" key="5">
    <source>
        <dbReference type="Proteomes" id="UP000199701"/>
    </source>
</evidence>
<dbReference type="GO" id="GO:0032259">
    <property type="term" value="P:methylation"/>
    <property type="evidence" value="ECO:0007669"/>
    <property type="project" value="UniProtKB-KW"/>
</dbReference>
<feature type="domain" description="Helicase C-terminal" evidence="3">
    <location>
        <begin position="2012"/>
        <end position="2204"/>
    </location>
</feature>
<keyword evidence="5" id="KW-1185">Reference proteome</keyword>
<organism evidence="4 5">
    <name type="scientific">[Clostridium] fimetarium</name>
    <dbReference type="NCBI Taxonomy" id="99656"/>
    <lineage>
        <taxon>Bacteria</taxon>
        <taxon>Bacillati</taxon>
        <taxon>Bacillota</taxon>
        <taxon>Clostridia</taxon>
        <taxon>Lachnospirales</taxon>
        <taxon>Lachnospiraceae</taxon>
    </lineage>
</organism>
<feature type="compositionally biased region" description="Basic and acidic residues" evidence="2">
    <location>
        <begin position="286"/>
        <end position="311"/>
    </location>
</feature>
<name>A0A1I0MA21_9FIRM</name>
<accession>A0A1I0MA21</accession>
<gene>
    <name evidence="4" type="ORF">SAMN05421659_101340</name>
</gene>
<dbReference type="GO" id="GO:0009007">
    <property type="term" value="F:site-specific DNA-methyltransferase (adenine-specific) activity"/>
    <property type="evidence" value="ECO:0007669"/>
    <property type="project" value="UniProtKB-EC"/>
</dbReference>
<proteinExistence type="predicted"/>
<reference evidence="4 5" key="1">
    <citation type="submission" date="2016-10" db="EMBL/GenBank/DDBJ databases">
        <authorList>
            <person name="de Groot N.N."/>
        </authorList>
    </citation>
    <scope>NUCLEOTIDE SEQUENCE [LARGE SCALE GENOMIC DNA]</scope>
    <source>
        <strain evidence="4 5">DSM 9179</strain>
    </source>
</reference>
<dbReference type="STRING" id="99656.SAMN05421659_101340"/>
<keyword evidence="4" id="KW-0489">Methyltransferase</keyword>
<feature type="coiled-coil region" evidence="1">
    <location>
        <begin position="1752"/>
        <end position="1782"/>
    </location>
</feature>
<dbReference type="InterPro" id="IPR001650">
    <property type="entry name" value="Helicase_C-like"/>
</dbReference>
<feature type="compositionally biased region" description="Basic and acidic residues" evidence="2">
    <location>
        <begin position="339"/>
        <end position="349"/>
    </location>
</feature>
<dbReference type="Pfam" id="PF00271">
    <property type="entry name" value="Helicase_C"/>
    <property type="match status" value="1"/>
</dbReference>
<dbReference type="PANTHER" id="PTHR41313:SF1">
    <property type="entry name" value="DNA METHYLASE ADENINE-SPECIFIC DOMAIN-CONTAINING PROTEIN"/>
    <property type="match status" value="1"/>
</dbReference>
<feature type="region of interest" description="Disordered" evidence="2">
    <location>
        <begin position="2429"/>
        <end position="2458"/>
    </location>
</feature>
<evidence type="ECO:0000256" key="1">
    <source>
        <dbReference type="SAM" id="Coils"/>
    </source>
</evidence>
<dbReference type="EMBL" id="FOJI01000001">
    <property type="protein sequence ID" value="SEV85203.1"/>
    <property type="molecule type" value="Genomic_DNA"/>
</dbReference>
<dbReference type="OrthoDB" id="9815272at2"/>
<dbReference type="Gene3D" id="3.40.50.150">
    <property type="entry name" value="Vaccinia Virus protein VP39"/>
    <property type="match status" value="1"/>
</dbReference>
<feature type="compositionally biased region" description="Basic and acidic residues" evidence="2">
    <location>
        <begin position="321"/>
        <end position="330"/>
    </location>
</feature>
<evidence type="ECO:0000313" key="4">
    <source>
        <dbReference type="EMBL" id="SEV85203.1"/>
    </source>
</evidence>
<dbReference type="Pfam" id="PF07669">
    <property type="entry name" value="Eco57I"/>
    <property type="match status" value="1"/>
</dbReference>
<keyword evidence="4" id="KW-0808">Transferase</keyword>
<dbReference type="SUPFAM" id="SSF53335">
    <property type="entry name" value="S-adenosyl-L-methionine-dependent methyltransferases"/>
    <property type="match status" value="1"/>
</dbReference>
<dbReference type="InterPro" id="IPR029063">
    <property type="entry name" value="SAM-dependent_MTases_sf"/>
</dbReference>
<dbReference type="PANTHER" id="PTHR41313">
    <property type="entry name" value="ADENINE-SPECIFIC METHYLTRANSFERASE"/>
    <property type="match status" value="1"/>
</dbReference>
<keyword evidence="1" id="KW-0175">Coiled coil</keyword>